<evidence type="ECO:0000313" key="8">
    <source>
        <dbReference type="Proteomes" id="UP000231092"/>
    </source>
</evidence>
<evidence type="ECO:0000256" key="2">
    <source>
        <dbReference type="ARBA" id="ARBA00022525"/>
    </source>
</evidence>
<evidence type="ECO:0000256" key="3">
    <source>
        <dbReference type="ARBA" id="ARBA00022729"/>
    </source>
</evidence>
<dbReference type="PANTHER" id="PTHR34819:SF3">
    <property type="entry name" value="CELL SURFACE PROTEIN"/>
    <property type="match status" value="1"/>
</dbReference>
<dbReference type="Pfam" id="PF17210">
    <property type="entry name" value="SdrD_B"/>
    <property type="match status" value="1"/>
</dbReference>
<dbReference type="InterPro" id="IPR033764">
    <property type="entry name" value="Sdr_B"/>
</dbReference>
<accession>A0A2M8ZBL3</accession>
<dbReference type="InterPro" id="IPR001434">
    <property type="entry name" value="OmcB-like_DUF11"/>
</dbReference>
<name>A0A2M8ZBL3_9FIRM</name>
<protein>
    <submittedName>
        <fullName evidence="7">Putative repeat protein (TIGR01451 family)</fullName>
    </submittedName>
</protein>
<dbReference type="Gene3D" id="2.60.120.260">
    <property type="entry name" value="Galactose-binding domain-like"/>
    <property type="match status" value="1"/>
</dbReference>
<gene>
    <name evidence="7" type="ORF">H171_4432</name>
</gene>
<keyword evidence="2" id="KW-0964">Secreted</keyword>
<evidence type="ECO:0000256" key="1">
    <source>
        <dbReference type="ARBA" id="ARBA00004613"/>
    </source>
</evidence>
<feature type="domain" description="DUF11" evidence="5">
    <location>
        <begin position="494"/>
        <end position="608"/>
    </location>
</feature>
<dbReference type="InterPro" id="IPR013783">
    <property type="entry name" value="Ig-like_fold"/>
</dbReference>
<dbReference type="Proteomes" id="UP000231092">
    <property type="component" value="Unassembled WGS sequence"/>
</dbReference>
<feature type="domain" description="DUF11" evidence="5">
    <location>
        <begin position="867"/>
        <end position="981"/>
    </location>
</feature>
<dbReference type="RefSeq" id="WP_100307020.1">
    <property type="nucleotide sequence ID" value="NZ_PGET01000001.1"/>
</dbReference>
<feature type="domain" description="SD-repeat containing protein B" evidence="6">
    <location>
        <begin position="7"/>
        <end position="66"/>
    </location>
</feature>
<dbReference type="InterPro" id="IPR047589">
    <property type="entry name" value="DUF11_rpt"/>
</dbReference>
<dbReference type="Gene3D" id="2.60.40.10">
    <property type="entry name" value="Immunoglobulins"/>
    <property type="match status" value="6"/>
</dbReference>
<evidence type="ECO:0000259" key="6">
    <source>
        <dbReference type="Pfam" id="PF17210"/>
    </source>
</evidence>
<dbReference type="AlphaFoldDB" id="A0A2M8ZBL3"/>
<evidence type="ECO:0000256" key="4">
    <source>
        <dbReference type="SAM" id="MobiDB-lite"/>
    </source>
</evidence>
<comment type="subcellular location">
    <subcellularLocation>
        <location evidence="1">Secreted</location>
    </subcellularLocation>
</comment>
<dbReference type="SUPFAM" id="SSF117074">
    <property type="entry name" value="Hypothetical protein PA1324"/>
    <property type="match status" value="1"/>
</dbReference>
<dbReference type="InterPro" id="IPR051172">
    <property type="entry name" value="Chlamydia_OmcB"/>
</dbReference>
<dbReference type="EMBL" id="PGET01000001">
    <property type="protein sequence ID" value="PJJ30815.1"/>
    <property type="molecule type" value="Genomic_DNA"/>
</dbReference>
<evidence type="ECO:0000259" key="5">
    <source>
        <dbReference type="Pfam" id="PF01345"/>
    </source>
</evidence>
<feature type="domain" description="DUF11" evidence="5">
    <location>
        <begin position="618"/>
        <end position="732"/>
    </location>
</feature>
<organism evidence="7 8">
    <name type="scientific">[Clostridium] celerecrescens 18A</name>
    <dbReference type="NCBI Taxonomy" id="1286362"/>
    <lineage>
        <taxon>Bacteria</taxon>
        <taxon>Bacillati</taxon>
        <taxon>Bacillota</taxon>
        <taxon>Clostridia</taxon>
        <taxon>Lachnospirales</taxon>
        <taxon>Lachnospiraceae</taxon>
        <taxon>Lacrimispora</taxon>
    </lineage>
</organism>
<evidence type="ECO:0000313" key="7">
    <source>
        <dbReference type="EMBL" id="PJJ30815.1"/>
    </source>
</evidence>
<proteinExistence type="predicted"/>
<keyword evidence="3" id="KW-0732">Signal</keyword>
<comment type="caution">
    <text evidence="7">The sequence shown here is derived from an EMBL/GenBank/DDBJ whole genome shotgun (WGS) entry which is preliminary data.</text>
</comment>
<feature type="domain" description="DUF11" evidence="5">
    <location>
        <begin position="363"/>
        <end position="462"/>
    </location>
</feature>
<sequence length="1118" mass="116707">MATVSGRIIFDRNRSATIDAGDSGIANVPVVLQNITTGVRLVVLTDAAGNYAFINVPNGSYRIVEAYGTAGGVATPGDFTLAAPGPVPTAATPPISFVANPPAGSTNLDCLTPNTILITVTGADVTNQNILNGPVIYTPIATILDPCTTVSNTNLITDADNGTFGFFPPGTPANTGPAVAPYPNVTPDFTYVVPDPTKFTPIDGEYTVQNIMTDAMSNVIGAWWRIADHTTGNETGRMMVVNGFNPGAVFFRSTVPVTPNTNFLFSTWILNLFKVTGFPPAQLGVRILDQNGNVLFQQALGVEIPVNINAPEWKQIGTVINSMNNTQITVEFFSEGEAVVGNDYAIDDVALQEILVPTFTPVKSSSTFTANVGDIVTYTVKLTNTCTSPLTDVFFEDNIPNGLLFIPGSVTVNGVPELGVDPNIGFPLPDIPGGSVTEVTFQVRVEGIPNPNPAINTATINYSYTPVEGGIPGTFSEESNPVPLMVEELPGEADIAVIKQSNQVIAVPGEPFSYTITVNNFGPSESENVLLMDSIPSSILNPMYSIDGGVTFNPWPGFLSLGTLPAGAERIIIIRGTVSPDATGVISNTAIVSSTTPDPNPENNTSTLETPVSAVEADVAVEKQSNQAVAIPGEPYSYTIIVNNFGPNAAENVLLMDSIPSSILNPMYSNDGGVTFNPWPGFLNLGTLPAGAERIIIIKGTVSQDATGVISNTAIVSSTTPDPNPENNTSTLETPVSAVEADIAVEKQSNQAIAIPGEPLSYTIVVDNFGPNAAEEVLLMDSIPSSILNPEYSIDGGVTFNPWPGFLDLGTLPAGAERIIIIRGTVSPTAAGIIINTATVSSPTPDPNPENNTSTTETPILAPARADVSITKTASPNPVAPGEMITFTLVVSNAGPNTAENVIVNDNISPSITGPVFSIDGGATFNPWLGSLNIGALPAGESRTIIIRGTVAESATGCINNTAIAISTTPDPNLFNNVASICVAVSAGEETEADVSVKKFANKKEVCCGELVVFTIVISNAGPADAQNVVLTDSLANILKKPMFSLDEGFAFQPWPGSVNLGTIPAGTSRVVLIKGCIRQTCSCKIINTAQVSSTTPDPDLNNNTATACVLISKFCDD</sequence>
<dbReference type="Pfam" id="PF01345">
    <property type="entry name" value="DUF11"/>
    <property type="match status" value="6"/>
</dbReference>
<dbReference type="GO" id="GO:0005576">
    <property type="term" value="C:extracellular region"/>
    <property type="evidence" value="ECO:0007669"/>
    <property type="project" value="UniProtKB-SubCell"/>
</dbReference>
<reference evidence="7 8" key="1">
    <citation type="submission" date="2017-11" db="EMBL/GenBank/DDBJ databases">
        <title>Understudied soil microbes with underappreciated capabilities: Untangling the Clostridium saccharolyticum group.</title>
        <authorList>
            <person name="Leschine S."/>
        </authorList>
    </citation>
    <scope>NUCLEOTIDE SEQUENCE [LARGE SCALE GENOMIC DNA]</scope>
    <source>
        <strain evidence="7 8">18A</strain>
    </source>
</reference>
<dbReference type="Gene3D" id="2.60.40.740">
    <property type="match status" value="1"/>
</dbReference>
<dbReference type="OrthoDB" id="1758300at2"/>
<dbReference type="NCBIfam" id="TIGR01451">
    <property type="entry name" value="B_ant_repeat"/>
    <property type="match status" value="6"/>
</dbReference>
<feature type="region of interest" description="Disordered" evidence="4">
    <location>
        <begin position="838"/>
        <end position="857"/>
    </location>
</feature>
<feature type="domain" description="DUF11" evidence="5">
    <location>
        <begin position="994"/>
        <end position="1108"/>
    </location>
</feature>
<dbReference type="PANTHER" id="PTHR34819">
    <property type="entry name" value="LARGE CYSTEINE-RICH PERIPLASMIC PROTEIN OMCB"/>
    <property type="match status" value="1"/>
</dbReference>
<feature type="domain" description="DUF11" evidence="5">
    <location>
        <begin position="742"/>
        <end position="856"/>
    </location>
</feature>